<proteinExistence type="predicted"/>
<sequence>MLQTYLINSLIFCAILLLIAFVVGTVQLIIILIDVRRSVREVTEKVNAISSLFDIVTILAGVAGLAKEKMSSKIPGKNTLAAFAAGLKKGLGVLFKK</sequence>
<feature type="transmembrane region" description="Helical" evidence="1">
    <location>
        <begin position="6"/>
        <end position="34"/>
    </location>
</feature>
<dbReference type="EMBL" id="METM01000029">
    <property type="protein sequence ID" value="OGB89135.1"/>
    <property type="molecule type" value="Genomic_DNA"/>
</dbReference>
<name>A0A1F4PZL2_UNCSA</name>
<dbReference type="AlphaFoldDB" id="A0A1F4PZL2"/>
<comment type="caution">
    <text evidence="2">The sequence shown here is derived from an EMBL/GenBank/DDBJ whole genome shotgun (WGS) entry which is preliminary data.</text>
</comment>
<organism evidence="2 3">
    <name type="scientific">candidate division WOR-1 bacterium RIFCSPHIGHO2_01_FULL_53_15</name>
    <dbReference type="NCBI Taxonomy" id="1802564"/>
    <lineage>
        <taxon>Bacteria</taxon>
        <taxon>Bacillati</taxon>
        <taxon>Saganbacteria</taxon>
    </lineage>
</organism>
<gene>
    <name evidence="2" type="ORF">A2625_02300</name>
</gene>
<reference evidence="2 3" key="1">
    <citation type="journal article" date="2016" name="Nat. Commun.">
        <title>Thousands of microbial genomes shed light on interconnected biogeochemical processes in an aquifer system.</title>
        <authorList>
            <person name="Anantharaman K."/>
            <person name="Brown C.T."/>
            <person name="Hug L.A."/>
            <person name="Sharon I."/>
            <person name="Castelle C.J."/>
            <person name="Probst A.J."/>
            <person name="Thomas B.C."/>
            <person name="Singh A."/>
            <person name="Wilkins M.J."/>
            <person name="Karaoz U."/>
            <person name="Brodie E.L."/>
            <person name="Williams K.H."/>
            <person name="Hubbard S.S."/>
            <person name="Banfield J.F."/>
        </authorList>
    </citation>
    <scope>NUCLEOTIDE SEQUENCE [LARGE SCALE GENOMIC DNA]</scope>
</reference>
<protein>
    <submittedName>
        <fullName evidence="2">Uncharacterized protein</fullName>
    </submittedName>
</protein>
<keyword evidence="1" id="KW-0472">Membrane</keyword>
<evidence type="ECO:0000313" key="3">
    <source>
        <dbReference type="Proteomes" id="UP000178724"/>
    </source>
</evidence>
<keyword evidence="1" id="KW-0812">Transmembrane</keyword>
<dbReference type="Proteomes" id="UP000178724">
    <property type="component" value="Unassembled WGS sequence"/>
</dbReference>
<evidence type="ECO:0000313" key="2">
    <source>
        <dbReference type="EMBL" id="OGB89135.1"/>
    </source>
</evidence>
<keyword evidence="1" id="KW-1133">Transmembrane helix</keyword>
<evidence type="ECO:0000256" key="1">
    <source>
        <dbReference type="SAM" id="Phobius"/>
    </source>
</evidence>
<feature type="transmembrane region" description="Helical" evidence="1">
    <location>
        <begin position="46"/>
        <end position="66"/>
    </location>
</feature>
<accession>A0A1F4PZL2</accession>